<evidence type="ECO:0000259" key="1">
    <source>
        <dbReference type="Pfam" id="PF00561"/>
    </source>
</evidence>
<accession>A0A2S8FZH2</accession>
<dbReference type="InterPro" id="IPR029058">
    <property type="entry name" value="AB_hydrolase_fold"/>
</dbReference>
<organism evidence="2 3">
    <name type="scientific">Blastopirellula marina</name>
    <dbReference type="NCBI Taxonomy" id="124"/>
    <lineage>
        <taxon>Bacteria</taxon>
        <taxon>Pseudomonadati</taxon>
        <taxon>Planctomycetota</taxon>
        <taxon>Planctomycetia</taxon>
        <taxon>Pirellulales</taxon>
        <taxon>Pirellulaceae</taxon>
        <taxon>Blastopirellula</taxon>
    </lineage>
</organism>
<dbReference type="PANTHER" id="PTHR43798:SF24">
    <property type="entry name" value="CIS-3-ALKYL-4-ALKYLOXETAN-2-ONE DECARBOXYLASE"/>
    <property type="match status" value="1"/>
</dbReference>
<dbReference type="Proteomes" id="UP000238322">
    <property type="component" value="Unassembled WGS sequence"/>
</dbReference>
<proteinExistence type="predicted"/>
<dbReference type="InterPro" id="IPR050266">
    <property type="entry name" value="AB_hydrolase_sf"/>
</dbReference>
<protein>
    <submittedName>
        <fullName evidence="2">Alpha/beta hydrolase</fullName>
    </submittedName>
</protein>
<dbReference type="InterPro" id="IPR000073">
    <property type="entry name" value="AB_hydrolase_1"/>
</dbReference>
<dbReference type="GO" id="GO:0016020">
    <property type="term" value="C:membrane"/>
    <property type="evidence" value="ECO:0007669"/>
    <property type="project" value="TreeGrafter"/>
</dbReference>
<sequence length="301" mass="34554">MTPSADWRKLYPFSSNYLTLPEARYHYVDEGNGEPLLMVHGNPTWSFYWRNIINAFRDEHRTIAVDHVGCGLSDKPQNYEYRLSRHVENLVTLIDTLNLRDITLLVHDWGGAIGLGAAVARPDRFKRLVLFNTAAFPPPYCPLRIRACRIPLLGPWMVRQFNAFARPALTMATEKPDRFTPEVCAGLIAPYDNYHNRIATARFVQDIPLSRSHPTYAVLKDIEQKLPTLSHLPIQLIWGGKDWCFRLECLERFQQIWPDAKATIFDDAGHYVVEDAIERIEPLLRDFLKTEPTPATVGSPQ</sequence>
<dbReference type="GO" id="GO:0016787">
    <property type="term" value="F:hydrolase activity"/>
    <property type="evidence" value="ECO:0007669"/>
    <property type="project" value="UniProtKB-KW"/>
</dbReference>
<reference evidence="2 3" key="1">
    <citation type="submission" date="2018-02" db="EMBL/GenBank/DDBJ databases">
        <title>Comparative genomes isolates from brazilian mangrove.</title>
        <authorList>
            <person name="Araujo J.E."/>
            <person name="Taketani R.G."/>
            <person name="Silva M.C.P."/>
            <person name="Loureco M.V."/>
            <person name="Andreote F.D."/>
        </authorList>
    </citation>
    <scope>NUCLEOTIDE SEQUENCE [LARGE SCALE GENOMIC DNA]</scope>
    <source>
        <strain evidence="2 3">Hex-1 MGV</strain>
    </source>
</reference>
<dbReference type="Gene3D" id="3.40.50.1820">
    <property type="entry name" value="alpha/beta hydrolase"/>
    <property type="match status" value="1"/>
</dbReference>
<evidence type="ECO:0000313" key="2">
    <source>
        <dbReference type="EMBL" id="PQO37284.1"/>
    </source>
</evidence>
<gene>
    <name evidence="2" type="ORF">C5Y83_04880</name>
</gene>
<dbReference type="SUPFAM" id="SSF53474">
    <property type="entry name" value="alpha/beta-Hydrolases"/>
    <property type="match status" value="1"/>
</dbReference>
<dbReference type="RefSeq" id="WP_105328535.1">
    <property type="nucleotide sequence ID" value="NZ_PUHY01000005.1"/>
</dbReference>
<dbReference type="InterPro" id="IPR000639">
    <property type="entry name" value="Epox_hydrolase-like"/>
</dbReference>
<dbReference type="PANTHER" id="PTHR43798">
    <property type="entry name" value="MONOACYLGLYCEROL LIPASE"/>
    <property type="match status" value="1"/>
</dbReference>
<dbReference type="PRINTS" id="PR00412">
    <property type="entry name" value="EPOXHYDRLASE"/>
</dbReference>
<dbReference type="Pfam" id="PF00561">
    <property type="entry name" value="Abhydrolase_1"/>
    <property type="match status" value="1"/>
</dbReference>
<feature type="domain" description="AB hydrolase-1" evidence="1">
    <location>
        <begin position="35"/>
        <end position="275"/>
    </location>
</feature>
<keyword evidence="2" id="KW-0378">Hydrolase</keyword>
<dbReference type="EMBL" id="PUHY01000005">
    <property type="protein sequence ID" value="PQO37284.1"/>
    <property type="molecule type" value="Genomic_DNA"/>
</dbReference>
<dbReference type="OrthoDB" id="9775557at2"/>
<evidence type="ECO:0000313" key="3">
    <source>
        <dbReference type="Proteomes" id="UP000238322"/>
    </source>
</evidence>
<comment type="caution">
    <text evidence="2">The sequence shown here is derived from an EMBL/GenBank/DDBJ whole genome shotgun (WGS) entry which is preliminary data.</text>
</comment>
<dbReference type="AlphaFoldDB" id="A0A2S8FZH2"/>
<name>A0A2S8FZH2_9BACT</name>
<dbReference type="PRINTS" id="PR00111">
    <property type="entry name" value="ABHYDROLASE"/>
</dbReference>